<dbReference type="EMBL" id="JAPWTJ010000335">
    <property type="protein sequence ID" value="KAJ8979481.1"/>
    <property type="molecule type" value="Genomic_DNA"/>
</dbReference>
<feature type="region of interest" description="Disordered" evidence="1">
    <location>
        <begin position="55"/>
        <end position="180"/>
    </location>
</feature>
<dbReference type="InterPro" id="IPR019327">
    <property type="entry name" value="WKF"/>
</dbReference>
<reference evidence="3" key="1">
    <citation type="journal article" date="2023" name="Insect Mol. Biol.">
        <title>Genome sequencing provides insights into the evolution of gene families encoding plant cell wall-degrading enzymes in longhorned beetles.</title>
        <authorList>
            <person name="Shin N.R."/>
            <person name="Okamura Y."/>
            <person name="Kirsch R."/>
            <person name="Pauchet Y."/>
        </authorList>
    </citation>
    <scope>NUCLEOTIDE SEQUENCE</scope>
    <source>
        <strain evidence="3">MMC_N1</strain>
    </source>
</reference>
<feature type="compositionally biased region" description="Basic and acidic residues" evidence="1">
    <location>
        <begin position="165"/>
        <end position="180"/>
    </location>
</feature>
<name>A0ABQ9JNM4_9CUCU</name>
<feature type="domain" description="WKF" evidence="2">
    <location>
        <begin position="219"/>
        <end position="279"/>
    </location>
</feature>
<evidence type="ECO:0000313" key="3">
    <source>
        <dbReference type="EMBL" id="KAJ8979481.1"/>
    </source>
</evidence>
<dbReference type="PANTHER" id="PTHR22306">
    <property type="entry name" value="CHROMOSOME 7 OPEN READING FRAME 50"/>
    <property type="match status" value="1"/>
</dbReference>
<feature type="compositionally biased region" description="Basic residues" evidence="1">
    <location>
        <begin position="115"/>
        <end position="124"/>
    </location>
</feature>
<evidence type="ECO:0000259" key="2">
    <source>
        <dbReference type="Pfam" id="PF10180"/>
    </source>
</evidence>
<evidence type="ECO:0000313" key="4">
    <source>
        <dbReference type="Proteomes" id="UP001162164"/>
    </source>
</evidence>
<feature type="compositionally biased region" description="Polar residues" evidence="1">
    <location>
        <begin position="91"/>
        <end position="100"/>
    </location>
</feature>
<dbReference type="PANTHER" id="PTHR22306:SF2">
    <property type="entry name" value="CHROMOSOME 7 OPEN READING FRAME 50"/>
    <property type="match status" value="1"/>
</dbReference>
<feature type="compositionally biased region" description="Polar residues" evidence="1">
    <location>
        <begin position="67"/>
        <end position="83"/>
    </location>
</feature>
<protein>
    <recommendedName>
        <fullName evidence="2">WKF domain-containing protein</fullName>
    </recommendedName>
</protein>
<dbReference type="Proteomes" id="UP001162164">
    <property type="component" value="Unassembled WGS sequence"/>
</dbReference>
<evidence type="ECO:0000256" key="1">
    <source>
        <dbReference type="SAM" id="MobiDB-lite"/>
    </source>
</evidence>
<comment type="caution">
    <text evidence="3">The sequence shown here is derived from an EMBL/GenBank/DDBJ whole genome shotgun (WGS) entry which is preliminary data.</text>
</comment>
<dbReference type="Pfam" id="PF10180">
    <property type="entry name" value="WKF"/>
    <property type="match status" value="1"/>
</dbReference>
<sequence length="293" mass="34217">MNINSTHRGKKKKGKTVISFDEEIVTKNTAGKLLNRPIDEPIYNEANNASLEFNKGHRKRELERTQNKGQTLRKTNEETLTNENSDEVLDSVTSRESSTGKSHKVSKQEVEVPTQKRKKKKKISKSSESKAAVKITEQNKEDTDTNHSPVKKKKRKKNEVLTQEVKQDTEPDQEHQNALENHEIKKEESIRAQKRRKHVKLLEEKKLKVELAAQQSALNYLSLWKHNRSEWRFEKLKQIWLQQNIFDTIKIPNEFWDTAVQYFCGAKGAIRKITLKKAIELIEKRGKYRGQKH</sequence>
<accession>A0ABQ9JNM4</accession>
<keyword evidence="4" id="KW-1185">Reference proteome</keyword>
<gene>
    <name evidence="3" type="ORF">NQ317_000357</name>
</gene>
<organism evidence="3 4">
    <name type="scientific">Molorchus minor</name>
    <dbReference type="NCBI Taxonomy" id="1323400"/>
    <lineage>
        <taxon>Eukaryota</taxon>
        <taxon>Metazoa</taxon>
        <taxon>Ecdysozoa</taxon>
        <taxon>Arthropoda</taxon>
        <taxon>Hexapoda</taxon>
        <taxon>Insecta</taxon>
        <taxon>Pterygota</taxon>
        <taxon>Neoptera</taxon>
        <taxon>Endopterygota</taxon>
        <taxon>Coleoptera</taxon>
        <taxon>Polyphaga</taxon>
        <taxon>Cucujiformia</taxon>
        <taxon>Chrysomeloidea</taxon>
        <taxon>Cerambycidae</taxon>
        <taxon>Lamiinae</taxon>
        <taxon>Monochamini</taxon>
        <taxon>Molorchus</taxon>
    </lineage>
</organism>
<proteinExistence type="predicted"/>